<comment type="similarity">
    <text evidence="1">Belongs to the metallo-beta-lactamase superfamily.</text>
</comment>
<dbReference type="CDD" id="cd07720">
    <property type="entry name" value="OPHC2-like_MBL-fold"/>
    <property type="match status" value="1"/>
</dbReference>
<gene>
    <name evidence="7" type="ORF">ACFFU4_09990</name>
</gene>
<keyword evidence="4" id="KW-0862">Zinc</keyword>
<dbReference type="PANTHER" id="PTHR42978">
    <property type="entry name" value="QUORUM-QUENCHING LACTONASE YTNP-RELATED-RELATED"/>
    <property type="match status" value="1"/>
</dbReference>
<feature type="signal peptide" evidence="5">
    <location>
        <begin position="1"/>
        <end position="26"/>
    </location>
</feature>
<dbReference type="InterPro" id="IPR036866">
    <property type="entry name" value="RibonucZ/Hydroxyglut_hydro"/>
</dbReference>
<dbReference type="SUPFAM" id="SSF56281">
    <property type="entry name" value="Metallo-hydrolase/oxidoreductase"/>
    <property type="match status" value="1"/>
</dbReference>
<keyword evidence="8" id="KW-1185">Reference proteome</keyword>
<evidence type="ECO:0000313" key="8">
    <source>
        <dbReference type="Proteomes" id="UP001589670"/>
    </source>
</evidence>
<keyword evidence="3" id="KW-0378">Hydrolase</keyword>
<reference evidence="7 8" key="1">
    <citation type="submission" date="2024-09" db="EMBL/GenBank/DDBJ databases">
        <authorList>
            <person name="Sun Q."/>
            <person name="Mori K."/>
        </authorList>
    </citation>
    <scope>NUCLEOTIDE SEQUENCE [LARGE SCALE GENOMIC DNA]</scope>
    <source>
        <strain evidence="7 8">CECT 9424</strain>
    </source>
</reference>
<feature type="domain" description="Metallo-beta-lactamase" evidence="6">
    <location>
        <begin position="78"/>
        <end position="279"/>
    </location>
</feature>
<keyword evidence="5" id="KW-0732">Signal</keyword>
<dbReference type="SMART" id="SM00849">
    <property type="entry name" value="Lactamase_B"/>
    <property type="match status" value="1"/>
</dbReference>
<keyword evidence="2" id="KW-0479">Metal-binding</keyword>
<name>A0ABV5I063_9RHOB</name>
<evidence type="ECO:0000256" key="1">
    <source>
        <dbReference type="ARBA" id="ARBA00007749"/>
    </source>
</evidence>
<dbReference type="EMBL" id="JBHMEC010000015">
    <property type="protein sequence ID" value="MFB9150077.1"/>
    <property type="molecule type" value="Genomic_DNA"/>
</dbReference>
<comment type="caution">
    <text evidence="7">The sequence shown here is derived from an EMBL/GenBank/DDBJ whole genome shotgun (WGS) entry which is preliminary data.</text>
</comment>
<evidence type="ECO:0000256" key="3">
    <source>
        <dbReference type="ARBA" id="ARBA00022801"/>
    </source>
</evidence>
<dbReference type="RefSeq" id="WP_377069622.1">
    <property type="nucleotide sequence ID" value="NZ_JBHMEC010000015.1"/>
</dbReference>
<evidence type="ECO:0000256" key="2">
    <source>
        <dbReference type="ARBA" id="ARBA00022723"/>
    </source>
</evidence>
<proteinExistence type="inferred from homology"/>
<accession>A0ABV5I063</accession>
<evidence type="ECO:0000259" key="6">
    <source>
        <dbReference type="SMART" id="SM00849"/>
    </source>
</evidence>
<dbReference type="InterPro" id="IPR001279">
    <property type="entry name" value="Metallo-B-lactamas"/>
</dbReference>
<dbReference type="InterPro" id="IPR051013">
    <property type="entry name" value="MBL_superfamily_lactonases"/>
</dbReference>
<evidence type="ECO:0000256" key="5">
    <source>
        <dbReference type="SAM" id="SignalP"/>
    </source>
</evidence>
<organism evidence="7 8">
    <name type="scientific">Roseovarius ramblicola</name>
    <dbReference type="NCBI Taxonomy" id="2022336"/>
    <lineage>
        <taxon>Bacteria</taxon>
        <taxon>Pseudomonadati</taxon>
        <taxon>Pseudomonadota</taxon>
        <taxon>Alphaproteobacteria</taxon>
        <taxon>Rhodobacterales</taxon>
        <taxon>Roseobacteraceae</taxon>
        <taxon>Roseovarius</taxon>
    </lineage>
</organism>
<evidence type="ECO:0000256" key="4">
    <source>
        <dbReference type="ARBA" id="ARBA00022833"/>
    </source>
</evidence>
<dbReference type="PANTHER" id="PTHR42978:SF6">
    <property type="entry name" value="QUORUM-QUENCHING LACTONASE YTNP-RELATED"/>
    <property type="match status" value="1"/>
</dbReference>
<protein>
    <submittedName>
        <fullName evidence="7">MBL fold metallo-hydrolase</fullName>
    </submittedName>
</protein>
<sequence>MRITRRDIMTGGLAALATGQAMQAFAATEMALGPAQLTTLSDGNLVLPLDFLIGDLPQAQATEALAQHGITGDTLTPPCNLTLYRDGTNTVLFDAGSGPAFMPSAGKLRDALDAAGVAPDEVTHVLFTHAHPDHLWGVLDDFDDPVFANAAHMIGQAEHAYWTDPATVGTIGEARASFAVGAARRLEAIADRLETFTPGQEVLPGILAHDTRGHTPGHVSFEIGQGNSAVMVVGDAIGNGHLALAHPGWASGADQNAEQGIATRLRLLDRLATEGMPMVGFHLPGGGLGRVERAGDAYRFVTEV</sequence>
<dbReference type="Pfam" id="PF00753">
    <property type="entry name" value="Lactamase_B"/>
    <property type="match status" value="1"/>
</dbReference>
<feature type="chain" id="PRO_5045925920" evidence="5">
    <location>
        <begin position="27"/>
        <end position="304"/>
    </location>
</feature>
<evidence type="ECO:0000313" key="7">
    <source>
        <dbReference type="EMBL" id="MFB9150077.1"/>
    </source>
</evidence>
<dbReference type="Gene3D" id="3.60.15.10">
    <property type="entry name" value="Ribonuclease Z/Hydroxyacylglutathione hydrolase-like"/>
    <property type="match status" value="1"/>
</dbReference>
<dbReference type="Proteomes" id="UP001589670">
    <property type="component" value="Unassembled WGS sequence"/>
</dbReference>